<comment type="caution">
    <text evidence="1">The sequence shown here is derived from an EMBL/GenBank/DDBJ whole genome shotgun (WGS) entry which is preliminary data.</text>
</comment>
<gene>
    <name evidence="1" type="ORF">A1332_20875</name>
</gene>
<dbReference type="AlphaFoldDB" id="A0A177LWR6"/>
<dbReference type="PANTHER" id="PTHR34301">
    <property type="entry name" value="DNA-BINDING PROTEIN-RELATED"/>
    <property type="match status" value="1"/>
</dbReference>
<dbReference type="PANTHER" id="PTHR34301:SF8">
    <property type="entry name" value="ATPASE DOMAIN-CONTAINING PROTEIN"/>
    <property type="match status" value="1"/>
</dbReference>
<evidence type="ECO:0000313" key="1">
    <source>
        <dbReference type="EMBL" id="OAH97937.1"/>
    </source>
</evidence>
<proteinExistence type="predicted"/>
<evidence type="ECO:0008006" key="3">
    <source>
        <dbReference type="Google" id="ProtNLM"/>
    </source>
</evidence>
<protein>
    <recommendedName>
        <fullName evidence="3">ATPase</fullName>
    </recommendedName>
</protein>
<dbReference type="SUPFAM" id="SSF52540">
    <property type="entry name" value="P-loop containing nucleoside triphosphate hydrolases"/>
    <property type="match status" value="1"/>
</dbReference>
<reference evidence="1 2" key="1">
    <citation type="submission" date="2016-03" db="EMBL/GenBank/DDBJ databases">
        <authorList>
            <person name="Ploux O."/>
        </authorList>
    </citation>
    <scope>NUCLEOTIDE SEQUENCE [LARGE SCALE GENOMIC DNA]</scope>
    <source>
        <strain evidence="1 2">R-45363</strain>
    </source>
</reference>
<organism evidence="1 2">
    <name type="scientific">Methylomonas methanica</name>
    <dbReference type="NCBI Taxonomy" id="421"/>
    <lineage>
        <taxon>Bacteria</taxon>
        <taxon>Pseudomonadati</taxon>
        <taxon>Pseudomonadota</taxon>
        <taxon>Gammaproteobacteria</taxon>
        <taxon>Methylococcales</taxon>
        <taxon>Methylococcaceae</taxon>
        <taxon>Methylomonas</taxon>
    </lineage>
</organism>
<accession>A0A177LWR6</accession>
<dbReference type="InterPro" id="IPR027417">
    <property type="entry name" value="P-loop_NTPase"/>
</dbReference>
<sequence>MPKYQPLHDVLETLTDRLRSGEHIILSGHRRIGKTQLMQHLEANAPGAFLPTYLIVESSDTVDEFYRKLISHLVDQNFLNRWDSLGWSITSRFKSINIQELGKSVRFGDAKALDYHAEFCRLLEHLEPGRPIVMMLDEFPQTLENIRENEGVPQVRKLLTTQRELRQEPRYKGKIQFLYAGSIGLQNVVEGMGFTKHINDLREVKMRPFRRDEALDYTQCLLQRKGLQADAAWLETLLYRIDWLAPFYISLLIDELHASPLEEKHIDEAFQAMIGHRHNFEHWHNRLKPQALSKEEYRFCKTLLSLAADPNRLGIDYAEACNLAVQQDVMDEVSRLLNILQHDGYLACDEHNRFRFISPVLRAWWWKEIAN</sequence>
<dbReference type="OrthoDB" id="7827977at2"/>
<evidence type="ECO:0000313" key="2">
    <source>
        <dbReference type="Proteomes" id="UP000078090"/>
    </source>
</evidence>
<dbReference type="RefSeq" id="WP_064010318.1">
    <property type="nucleotide sequence ID" value="NZ_LUUG01000112.1"/>
</dbReference>
<dbReference type="Gene3D" id="3.40.50.300">
    <property type="entry name" value="P-loop containing nucleotide triphosphate hydrolases"/>
    <property type="match status" value="1"/>
</dbReference>
<dbReference type="EMBL" id="LUUG01000112">
    <property type="protein sequence ID" value="OAH97937.1"/>
    <property type="molecule type" value="Genomic_DNA"/>
</dbReference>
<name>A0A177LWR6_METMH</name>
<dbReference type="Proteomes" id="UP000078090">
    <property type="component" value="Unassembled WGS sequence"/>
</dbReference>